<accession>A0A0P6XP29</accession>
<sequence>MSTSADYNRSDQLHRIYHGAVTPTDISRSLFAAFNRGNYRAQQIGSGDKIVVQIGTRPNATSGGQTAITVSIQSHQDGIIVQMGQQNWLGVAASLGKTALFALRNPLNLLHRIDDLAQDIESIQLIDQIWQVVDQTARSLNSTQELSERFRRLVCDYCNTPNPLGEPHCIACGAPLGNLQPKTCRFCGFILKPNERKCPNCGKST</sequence>
<comment type="caution">
    <text evidence="2">The sequence shown here is derived from an EMBL/GenBank/DDBJ whole genome shotgun (WGS) entry which is preliminary data.</text>
</comment>
<evidence type="ECO:0000313" key="2">
    <source>
        <dbReference type="EMBL" id="KPL70796.1"/>
    </source>
</evidence>
<dbReference type="OrthoDB" id="162504at2"/>
<evidence type="ECO:0000313" key="3">
    <source>
        <dbReference type="Proteomes" id="UP000050514"/>
    </source>
</evidence>
<reference evidence="2 3" key="1">
    <citation type="submission" date="2015-07" db="EMBL/GenBank/DDBJ databases">
        <title>Draft genome of Bellilinea caldifistulae DSM 17877.</title>
        <authorList>
            <person name="Hemp J."/>
            <person name="Ward L.M."/>
            <person name="Pace L.A."/>
            <person name="Fischer W.W."/>
        </authorList>
    </citation>
    <scope>NUCLEOTIDE SEQUENCE [LARGE SCALE GENOMIC DNA]</scope>
    <source>
        <strain evidence="2 3">GOMI-1</strain>
    </source>
</reference>
<gene>
    <name evidence="2" type="ORF">AC812_16770</name>
</gene>
<dbReference type="RefSeq" id="WP_061916905.1">
    <property type="nucleotide sequence ID" value="NZ_DF967971.1"/>
</dbReference>
<dbReference type="InterPro" id="IPR025874">
    <property type="entry name" value="DZR"/>
</dbReference>
<dbReference type="Pfam" id="PF12773">
    <property type="entry name" value="DZR"/>
    <property type="match status" value="1"/>
</dbReference>
<organism evidence="2 3">
    <name type="scientific">Bellilinea caldifistulae</name>
    <dbReference type="NCBI Taxonomy" id="360411"/>
    <lineage>
        <taxon>Bacteria</taxon>
        <taxon>Bacillati</taxon>
        <taxon>Chloroflexota</taxon>
        <taxon>Anaerolineae</taxon>
        <taxon>Anaerolineales</taxon>
        <taxon>Anaerolineaceae</taxon>
        <taxon>Bellilinea</taxon>
    </lineage>
</organism>
<protein>
    <recommendedName>
        <fullName evidence="1">DZANK-type domain-containing protein</fullName>
    </recommendedName>
</protein>
<dbReference type="PATRIC" id="fig|360411.5.peg.1145"/>
<dbReference type="EMBL" id="LGHJ01000029">
    <property type="protein sequence ID" value="KPL70796.1"/>
    <property type="molecule type" value="Genomic_DNA"/>
</dbReference>
<name>A0A0P6XP29_9CHLR</name>
<keyword evidence="3" id="KW-1185">Reference proteome</keyword>
<feature type="domain" description="DZANK-type" evidence="1">
    <location>
        <begin position="155"/>
        <end position="202"/>
    </location>
</feature>
<evidence type="ECO:0000259" key="1">
    <source>
        <dbReference type="Pfam" id="PF12773"/>
    </source>
</evidence>
<dbReference type="AlphaFoldDB" id="A0A0P6XP29"/>
<dbReference type="Proteomes" id="UP000050514">
    <property type="component" value="Unassembled WGS sequence"/>
</dbReference>
<proteinExistence type="predicted"/>